<dbReference type="AlphaFoldDB" id="A0A0K8TS65"/>
<dbReference type="EMBL" id="GDAI01000615">
    <property type="protein sequence ID" value="JAI16988.1"/>
    <property type="molecule type" value="mRNA"/>
</dbReference>
<keyword evidence="1" id="KW-0472">Membrane</keyword>
<keyword evidence="1" id="KW-0812">Transmembrane</keyword>
<name>A0A0K8TS65_TABBR</name>
<sequence>PSFTSRNLVAIVMIPALILVHYGWSRIQENDAFVSKEERKGQPIVLAAKHFWGKYFGKDSGKEADPKE</sequence>
<keyword evidence="1" id="KW-1133">Transmembrane helix</keyword>
<protein>
    <submittedName>
        <fullName evidence="2">Putative conserved secreted protein</fullName>
    </submittedName>
</protein>
<organism evidence="2">
    <name type="scientific">Tabanus bromius</name>
    <name type="common">Band-eyed brown horse fly</name>
    <dbReference type="NCBI Taxonomy" id="304241"/>
    <lineage>
        <taxon>Eukaryota</taxon>
        <taxon>Metazoa</taxon>
        <taxon>Ecdysozoa</taxon>
        <taxon>Arthropoda</taxon>
        <taxon>Hexapoda</taxon>
        <taxon>Insecta</taxon>
        <taxon>Pterygota</taxon>
        <taxon>Neoptera</taxon>
        <taxon>Endopterygota</taxon>
        <taxon>Diptera</taxon>
        <taxon>Brachycera</taxon>
        <taxon>Tabanomorpha</taxon>
        <taxon>Tabanoidea</taxon>
        <taxon>Tabanidae</taxon>
        <taxon>Tabanus</taxon>
    </lineage>
</organism>
<proteinExistence type="evidence at transcript level"/>
<feature type="non-terminal residue" evidence="2">
    <location>
        <position position="1"/>
    </location>
</feature>
<evidence type="ECO:0000256" key="1">
    <source>
        <dbReference type="SAM" id="Phobius"/>
    </source>
</evidence>
<reference evidence="2" key="1">
    <citation type="journal article" date="2015" name="Insect Biochem. Mol. Biol.">
        <title>An insight into the sialome of the horse fly, Tabanus bromius.</title>
        <authorList>
            <person name="Ribeiro J.M."/>
            <person name="Kazimirova M."/>
            <person name="Takac P."/>
            <person name="Andersen J.F."/>
            <person name="Francischetti I.M."/>
        </authorList>
    </citation>
    <scope>NUCLEOTIDE SEQUENCE</scope>
</reference>
<feature type="transmembrane region" description="Helical" evidence="1">
    <location>
        <begin position="7"/>
        <end position="24"/>
    </location>
</feature>
<evidence type="ECO:0000313" key="2">
    <source>
        <dbReference type="EMBL" id="JAI16988.1"/>
    </source>
</evidence>
<accession>A0A0K8TS65</accession>